<keyword evidence="2" id="KW-0812">Transmembrane</keyword>
<gene>
    <name evidence="4" type="ORF">OB955_07355</name>
    <name evidence="3" type="ORF">OB960_05220</name>
</gene>
<dbReference type="EMBL" id="JAOPKB010000003">
    <property type="protein sequence ID" value="MCU4972554.1"/>
    <property type="molecule type" value="Genomic_DNA"/>
</dbReference>
<dbReference type="Proteomes" id="UP001320972">
    <property type="component" value="Unassembled WGS sequence"/>
</dbReference>
<dbReference type="EMBL" id="JAOPKA010000002">
    <property type="protein sequence ID" value="MCU4740799.1"/>
    <property type="molecule type" value="Genomic_DNA"/>
</dbReference>
<keyword evidence="2" id="KW-0472">Membrane</keyword>
<comment type="caution">
    <text evidence="3">The sequence shown here is derived from an EMBL/GenBank/DDBJ whole genome shotgun (WGS) entry which is preliminary data.</text>
</comment>
<accession>A0AAP2YWI1</accession>
<feature type="region of interest" description="Disordered" evidence="1">
    <location>
        <begin position="112"/>
        <end position="150"/>
    </location>
</feature>
<evidence type="ECO:0000256" key="2">
    <source>
        <dbReference type="SAM" id="Phobius"/>
    </source>
</evidence>
<keyword evidence="5" id="KW-1185">Reference proteome</keyword>
<dbReference type="Proteomes" id="UP001321018">
    <property type="component" value="Unassembled WGS sequence"/>
</dbReference>
<evidence type="ECO:0000313" key="3">
    <source>
        <dbReference type="EMBL" id="MCU4740799.1"/>
    </source>
</evidence>
<keyword evidence="2" id="KW-1133">Transmembrane helix</keyword>
<evidence type="ECO:0000313" key="5">
    <source>
        <dbReference type="Proteomes" id="UP001320972"/>
    </source>
</evidence>
<feature type="transmembrane region" description="Helical" evidence="2">
    <location>
        <begin position="78"/>
        <end position="105"/>
    </location>
</feature>
<dbReference type="RefSeq" id="WP_338002638.1">
    <property type="nucleotide sequence ID" value="NZ_JAOPKA010000002.1"/>
</dbReference>
<feature type="transmembrane region" description="Helical" evidence="2">
    <location>
        <begin position="6"/>
        <end position="28"/>
    </location>
</feature>
<evidence type="ECO:0000313" key="6">
    <source>
        <dbReference type="Proteomes" id="UP001321018"/>
    </source>
</evidence>
<protein>
    <submittedName>
        <fullName evidence="3">Uncharacterized protein</fullName>
    </submittedName>
</protein>
<feature type="compositionally biased region" description="Basic and acidic residues" evidence="1">
    <location>
        <begin position="112"/>
        <end position="126"/>
    </location>
</feature>
<dbReference type="AlphaFoldDB" id="A0AAP2YWI1"/>
<feature type="transmembrane region" description="Helical" evidence="2">
    <location>
        <begin position="35"/>
        <end position="58"/>
    </location>
</feature>
<name>A0AAP2YWI1_9EURY</name>
<proteinExistence type="predicted"/>
<organism evidence="3 6">
    <name type="scientific">Natronoglomus mannanivorans</name>
    <dbReference type="NCBI Taxonomy" id="2979990"/>
    <lineage>
        <taxon>Archaea</taxon>
        <taxon>Methanobacteriati</taxon>
        <taxon>Methanobacteriota</taxon>
        <taxon>Stenosarchaea group</taxon>
        <taxon>Halobacteria</taxon>
        <taxon>Halobacteriales</taxon>
        <taxon>Natrialbaceae</taxon>
        <taxon>Natronoglomus</taxon>
    </lineage>
</organism>
<reference evidence="3 5" key="1">
    <citation type="submission" date="2022-09" db="EMBL/GenBank/DDBJ databases">
        <title>Enrichment on poylsaccharides allowed isolation of novel metabolic and taxonomic groups of Haloarchaea.</title>
        <authorList>
            <person name="Sorokin D.Y."/>
            <person name="Elcheninov A.G."/>
            <person name="Khizhniak T.V."/>
            <person name="Kolganova T.V."/>
            <person name="Kublanov I.V."/>
        </authorList>
    </citation>
    <scope>NUCLEOTIDE SEQUENCE</scope>
    <source>
        <strain evidence="4 5">AArc-m2/3/4</strain>
        <strain evidence="3">AArc-xg1-1</strain>
    </source>
</reference>
<sequence>MAADETIDLQAVTIGVGTLLAIGFLVYGTIASPSVFGVATTTAAAWAFAATFAVLAVLHAMTGRTDLGLAHGGAAVGWGLVLVGSSGAHVLAGLLLLGLGGGYIARTTIRARTEQRAQDDGESENRDENEDVDGDGDKKGEHPEKTTSSE</sequence>
<evidence type="ECO:0000256" key="1">
    <source>
        <dbReference type="SAM" id="MobiDB-lite"/>
    </source>
</evidence>
<feature type="compositionally biased region" description="Basic and acidic residues" evidence="1">
    <location>
        <begin position="135"/>
        <end position="150"/>
    </location>
</feature>
<evidence type="ECO:0000313" key="4">
    <source>
        <dbReference type="EMBL" id="MCU4972554.1"/>
    </source>
</evidence>